<dbReference type="Gene3D" id="2.40.50.100">
    <property type="match status" value="1"/>
</dbReference>
<evidence type="ECO:0000256" key="2">
    <source>
        <dbReference type="SAM" id="Coils"/>
    </source>
</evidence>
<feature type="coiled-coil region" evidence="2">
    <location>
        <begin position="103"/>
        <end position="161"/>
    </location>
</feature>
<evidence type="ECO:0000313" key="6">
    <source>
        <dbReference type="Proteomes" id="UP000706333"/>
    </source>
</evidence>
<keyword evidence="2" id="KW-0175">Coiled coil</keyword>
<evidence type="ECO:0000259" key="4">
    <source>
        <dbReference type="Pfam" id="PF25954"/>
    </source>
</evidence>
<reference evidence="5" key="1">
    <citation type="submission" date="2017-05" db="EMBL/GenBank/DDBJ databases">
        <authorList>
            <person name="Imhoff J.F."/>
            <person name="Rahn T."/>
            <person name="Kuenzel S."/>
            <person name="Neulinger S.C."/>
        </authorList>
    </citation>
    <scope>NUCLEOTIDE SEQUENCE</scope>
    <source>
        <strain evidence="5">LMG 28126</strain>
    </source>
</reference>
<dbReference type="Gene3D" id="2.40.420.20">
    <property type="match status" value="1"/>
</dbReference>
<feature type="signal peptide" evidence="3">
    <location>
        <begin position="1"/>
        <end position="23"/>
    </location>
</feature>
<proteinExistence type="inferred from homology"/>
<dbReference type="EMBL" id="NHSD01000314">
    <property type="protein sequence ID" value="MBK5928612.1"/>
    <property type="molecule type" value="Genomic_DNA"/>
</dbReference>
<feature type="domain" description="CusB-like beta-barrel" evidence="4">
    <location>
        <begin position="212"/>
        <end position="280"/>
    </location>
</feature>
<dbReference type="GO" id="GO:0015562">
    <property type="term" value="F:efflux transmembrane transporter activity"/>
    <property type="evidence" value="ECO:0007669"/>
    <property type="project" value="TreeGrafter"/>
</dbReference>
<keyword evidence="6" id="KW-1185">Reference proteome</keyword>
<dbReference type="GO" id="GO:1990281">
    <property type="term" value="C:efflux pump complex"/>
    <property type="evidence" value="ECO:0007669"/>
    <property type="project" value="TreeGrafter"/>
</dbReference>
<name>A0A934TMI5_9RHOB</name>
<dbReference type="Gene3D" id="2.40.30.170">
    <property type="match status" value="1"/>
</dbReference>
<dbReference type="AlphaFoldDB" id="A0A934TMI5"/>
<dbReference type="NCBIfam" id="TIGR01730">
    <property type="entry name" value="RND_mfp"/>
    <property type="match status" value="1"/>
</dbReference>
<dbReference type="PANTHER" id="PTHR30469">
    <property type="entry name" value="MULTIDRUG RESISTANCE PROTEIN MDTA"/>
    <property type="match status" value="1"/>
</dbReference>
<dbReference type="Pfam" id="PF25954">
    <property type="entry name" value="Beta-barrel_RND_2"/>
    <property type="match status" value="1"/>
</dbReference>
<reference evidence="5" key="2">
    <citation type="journal article" date="2020" name="Microorganisms">
        <title>Osmotic Adaptation and Compatible Solute Biosynthesis of Phototrophic Bacteria as Revealed from Genome Analyses.</title>
        <authorList>
            <person name="Imhoff J.F."/>
            <person name="Rahn T."/>
            <person name="Kunzel S."/>
            <person name="Keller A."/>
            <person name="Neulinger S.C."/>
        </authorList>
    </citation>
    <scope>NUCLEOTIDE SEQUENCE</scope>
    <source>
        <strain evidence="5">LMG 28126</strain>
    </source>
</reference>
<feature type="chain" id="PRO_5037779982" evidence="3">
    <location>
        <begin position="24"/>
        <end position="363"/>
    </location>
</feature>
<dbReference type="RefSeq" id="WP_201158374.1">
    <property type="nucleotide sequence ID" value="NZ_NHSD01000314.1"/>
</dbReference>
<dbReference type="Proteomes" id="UP000706333">
    <property type="component" value="Unassembled WGS sequence"/>
</dbReference>
<protein>
    <submittedName>
        <fullName evidence="5">Efflux transporter periplasmic adaptor subunit</fullName>
    </submittedName>
</protein>
<gene>
    <name evidence="5" type="ORF">CCR87_14940</name>
</gene>
<comment type="caution">
    <text evidence="5">The sequence shown here is derived from an EMBL/GenBank/DDBJ whole genome shotgun (WGS) entry which is preliminary data.</text>
</comment>
<dbReference type="SUPFAM" id="SSF111369">
    <property type="entry name" value="HlyD-like secretion proteins"/>
    <property type="match status" value="1"/>
</dbReference>
<sequence length="363" mass="37873">MPAISLPARGVLLALGLTAALSACREEEAAEAPELRPVRTVIVQETVAGQTITLSGTVESQVEVDLAFRIGGRLVERPVQVGDTVEAGQPIGRLDPVDEQNALRAAEAALTAAAGQLSEVRANFERQRQLFERDFVSQAGLERAEQQLVSAQGAYDSAEAQASIARRRLADTELLADAPGVVVAVGAEAGEVVQPGRRIVQLARDEGKDAVFDVPTSVIAASPPDPEVSVSLGLSPGVVALGRVREIAPRADAATGTIRVRVGLIDPPAEMRLGSTITGRVHFGGVGGIELPASALTSADGAPAVWVVDPDSPRVMLRPVRVIRFNPATVSIEYGVEIGERVVTAGVQALRPGQEVRLLGDGS</sequence>
<dbReference type="InterPro" id="IPR006143">
    <property type="entry name" value="RND_pump_MFP"/>
</dbReference>
<dbReference type="InterPro" id="IPR058792">
    <property type="entry name" value="Beta-barrel_RND_2"/>
</dbReference>
<evidence type="ECO:0000313" key="5">
    <source>
        <dbReference type="EMBL" id="MBK5928612.1"/>
    </source>
</evidence>
<dbReference type="PANTHER" id="PTHR30469:SF38">
    <property type="entry name" value="HLYD FAMILY SECRETION PROTEIN"/>
    <property type="match status" value="1"/>
</dbReference>
<accession>A0A934TMI5</accession>
<organism evidence="5 6">
    <name type="scientific">Rhodobaculum claviforme</name>
    <dbReference type="NCBI Taxonomy" id="1549854"/>
    <lineage>
        <taxon>Bacteria</taxon>
        <taxon>Pseudomonadati</taxon>
        <taxon>Pseudomonadota</taxon>
        <taxon>Alphaproteobacteria</taxon>
        <taxon>Rhodobacterales</taxon>
        <taxon>Paracoccaceae</taxon>
        <taxon>Rhodobaculum</taxon>
    </lineage>
</organism>
<comment type="similarity">
    <text evidence="1">Belongs to the membrane fusion protein (MFP) (TC 8.A.1) family.</text>
</comment>
<evidence type="ECO:0000256" key="1">
    <source>
        <dbReference type="ARBA" id="ARBA00009477"/>
    </source>
</evidence>
<dbReference type="Gene3D" id="1.10.287.470">
    <property type="entry name" value="Helix hairpin bin"/>
    <property type="match status" value="1"/>
</dbReference>
<keyword evidence="3" id="KW-0732">Signal</keyword>
<evidence type="ECO:0000256" key="3">
    <source>
        <dbReference type="SAM" id="SignalP"/>
    </source>
</evidence>